<dbReference type="EMBL" id="ODYU01007001">
    <property type="protein sequence ID" value="SOQ49354.1"/>
    <property type="molecule type" value="Genomic_DNA"/>
</dbReference>
<accession>A0A2H1WA44</accession>
<organism evidence="1">
    <name type="scientific">Spodoptera frugiperda</name>
    <name type="common">Fall armyworm</name>
    <dbReference type="NCBI Taxonomy" id="7108"/>
    <lineage>
        <taxon>Eukaryota</taxon>
        <taxon>Metazoa</taxon>
        <taxon>Ecdysozoa</taxon>
        <taxon>Arthropoda</taxon>
        <taxon>Hexapoda</taxon>
        <taxon>Insecta</taxon>
        <taxon>Pterygota</taxon>
        <taxon>Neoptera</taxon>
        <taxon>Endopterygota</taxon>
        <taxon>Lepidoptera</taxon>
        <taxon>Glossata</taxon>
        <taxon>Ditrysia</taxon>
        <taxon>Noctuoidea</taxon>
        <taxon>Noctuidae</taxon>
        <taxon>Amphipyrinae</taxon>
        <taxon>Spodoptera</taxon>
    </lineage>
</organism>
<gene>
    <name evidence="1" type="ORF">SFRICE_022110</name>
</gene>
<reference evidence="1" key="1">
    <citation type="submission" date="2016-07" db="EMBL/GenBank/DDBJ databases">
        <authorList>
            <person name="Bretaudeau A."/>
        </authorList>
    </citation>
    <scope>NUCLEOTIDE SEQUENCE</scope>
    <source>
        <strain evidence="1">Rice</strain>
        <tissue evidence="1">Whole body</tissue>
    </source>
</reference>
<proteinExistence type="predicted"/>
<protein>
    <submittedName>
        <fullName evidence="1">SFRICE_022110</fullName>
    </submittedName>
</protein>
<sequence>MTFIKGKNHPMTSLALDEAKGSIRLVLTKNHPIFTPTFRAGAPVNPLGKGSRLSDQPHENWHLNWQKSIQLPAPVQTPLITPLHLSIQVCNVINHLITRVHKPFAPDCTVGAMAGQLAAAQRVAGSIPARSNSLCNPQNVVSGLGVIRYNKMLLLRGENHPMTSPALGEARGSVRLLLTKNHPVPSPAFRAGAPVNPLGSPQLRINNKKLAT</sequence>
<dbReference type="AlphaFoldDB" id="A0A2H1WA44"/>
<evidence type="ECO:0000313" key="1">
    <source>
        <dbReference type="EMBL" id="SOQ49354.1"/>
    </source>
</evidence>
<name>A0A2H1WA44_SPOFR</name>